<dbReference type="EMBL" id="CAFBOL010000010">
    <property type="protein sequence ID" value="CAB4978474.1"/>
    <property type="molecule type" value="Genomic_DNA"/>
</dbReference>
<protein>
    <submittedName>
        <fullName evidence="3">Unannotated protein</fullName>
    </submittedName>
</protein>
<dbReference type="EMBL" id="CAFBIY010000134">
    <property type="protein sequence ID" value="CAB4852496.1"/>
    <property type="molecule type" value="Genomic_DNA"/>
</dbReference>
<feature type="compositionally biased region" description="Gly residues" evidence="1">
    <location>
        <begin position="383"/>
        <end position="397"/>
    </location>
</feature>
<gene>
    <name evidence="3" type="ORF">UFOPK2656_00935</name>
    <name evidence="4" type="ORF">UFOPK3267_02118</name>
    <name evidence="5" type="ORF">UFOPK3651_00518</name>
    <name evidence="6" type="ORF">UFOPK3931_00651</name>
    <name evidence="2" type="ORF">UFOPK4189_00057</name>
</gene>
<evidence type="ECO:0000313" key="6">
    <source>
        <dbReference type="EMBL" id="CAB4978474.1"/>
    </source>
</evidence>
<name>A0A6J6QUY1_9ZZZZ</name>
<organism evidence="3">
    <name type="scientific">freshwater metagenome</name>
    <dbReference type="NCBI Taxonomy" id="449393"/>
    <lineage>
        <taxon>unclassified sequences</taxon>
        <taxon>metagenomes</taxon>
        <taxon>ecological metagenomes</taxon>
    </lineage>
</organism>
<dbReference type="EMBL" id="CAEZYF010000004">
    <property type="protein sequence ID" value="CAB4715277.1"/>
    <property type="molecule type" value="Genomic_DNA"/>
</dbReference>
<evidence type="ECO:0000313" key="2">
    <source>
        <dbReference type="EMBL" id="CAB4362285.1"/>
    </source>
</evidence>
<reference evidence="3" key="1">
    <citation type="submission" date="2020-05" db="EMBL/GenBank/DDBJ databases">
        <authorList>
            <person name="Chiriac C."/>
            <person name="Salcher M."/>
            <person name="Ghai R."/>
            <person name="Kavagutti S V."/>
        </authorList>
    </citation>
    <scope>NUCLEOTIDE SEQUENCE</scope>
</reference>
<dbReference type="EMBL" id="CAESGF010000001">
    <property type="protein sequence ID" value="CAB4362285.1"/>
    <property type="molecule type" value="Genomic_DNA"/>
</dbReference>
<evidence type="ECO:0000313" key="5">
    <source>
        <dbReference type="EMBL" id="CAB4915703.1"/>
    </source>
</evidence>
<accession>A0A6J6QUY1</accession>
<evidence type="ECO:0000313" key="3">
    <source>
        <dbReference type="EMBL" id="CAB4715277.1"/>
    </source>
</evidence>
<evidence type="ECO:0000256" key="1">
    <source>
        <dbReference type="SAM" id="MobiDB-lite"/>
    </source>
</evidence>
<evidence type="ECO:0000313" key="4">
    <source>
        <dbReference type="EMBL" id="CAB4852496.1"/>
    </source>
</evidence>
<feature type="compositionally biased region" description="Low complexity" evidence="1">
    <location>
        <begin position="343"/>
        <end position="364"/>
    </location>
</feature>
<dbReference type="AlphaFoldDB" id="A0A6J6QUY1"/>
<proteinExistence type="predicted"/>
<feature type="region of interest" description="Disordered" evidence="1">
    <location>
        <begin position="328"/>
        <end position="400"/>
    </location>
</feature>
<sequence length="663" mass="66013">MAIAFVTVIGLLLAGSLSYAAVSMKASSHRYTPARNRLYGADAATKAAMHYVGDHPEAGQALPGVTCNASKTYGTVGTESVGVQICPQGVGAAGSFPTPGSVFWGLVTLATGSDKGLTMTGNNPFQINGNVYSNTDVNVAGTGSLIVKQGSLYAGSCAGTGTITVDGTKNCAATGKGTANDPDYLPGITAQPSDATIVKACGSSGTASTRVVEIGPGNWTAAIFTAVKGCANVWLKPGIHYLEGLGSWSITNKVVAGATTNGTSSGIPAAAVPGGCDDTKDGAMLFLAGNTTITVATAVSPATSSSLQVCGKNVLQASGRTVEIPLYDSTTDIGGHTDSDTLTTGSNSTVSDSSCSTDNSHGDSNGNGGGGGVSRAIHQPGKVGDGGGGDGGGGGGTTTCEWSNRNNAKLIDTTIATDTGVTKSARTSTLTITKYAGAGAIPSSVDQLTVKVTALATRTSGSGSANGNYSIKVLNSDGTTACNASGGHTMATGSTLPTTPDTFTVNCNTGMTAPLQVEFYATASNSDGTRAVKLDGIELSYSVDVAGTLLKHTAGLTSITATTSSAPVWFGGEIYLPASAMSLKASALNGVVSTLGAVMYRLIYSADHSAADVLASANNVYTAGGDILVKTQVGAKDWVTCRIALALASGLGTPTLKGCTVPR</sequence>
<dbReference type="EMBL" id="CAFBMT010000002">
    <property type="protein sequence ID" value="CAB4915703.1"/>
    <property type="molecule type" value="Genomic_DNA"/>
</dbReference>